<dbReference type="AlphaFoldDB" id="A0AAV3PCC7"/>
<gene>
    <name evidence="2" type="ORF">LIER_07434</name>
</gene>
<dbReference type="InterPro" id="IPR043502">
    <property type="entry name" value="DNA/RNA_pol_sf"/>
</dbReference>
<name>A0AAV3PCC7_LITER</name>
<accession>A0AAV3PCC7</accession>
<dbReference type="EMBL" id="BAABME010001146">
    <property type="protein sequence ID" value="GAA0147828.1"/>
    <property type="molecule type" value="Genomic_DNA"/>
</dbReference>
<comment type="caution">
    <text evidence="2">The sequence shown here is derived from an EMBL/GenBank/DDBJ whole genome shotgun (WGS) entry which is preliminary data.</text>
</comment>
<dbReference type="PANTHER" id="PTHR24559:SF444">
    <property type="entry name" value="REVERSE TRANSCRIPTASE DOMAIN-CONTAINING PROTEIN"/>
    <property type="match status" value="1"/>
</dbReference>
<dbReference type="Gene3D" id="3.30.70.270">
    <property type="match status" value="1"/>
</dbReference>
<organism evidence="2 3">
    <name type="scientific">Lithospermum erythrorhizon</name>
    <name type="common">Purple gromwell</name>
    <name type="synonym">Lithospermum officinale var. erythrorhizon</name>
    <dbReference type="NCBI Taxonomy" id="34254"/>
    <lineage>
        <taxon>Eukaryota</taxon>
        <taxon>Viridiplantae</taxon>
        <taxon>Streptophyta</taxon>
        <taxon>Embryophyta</taxon>
        <taxon>Tracheophyta</taxon>
        <taxon>Spermatophyta</taxon>
        <taxon>Magnoliopsida</taxon>
        <taxon>eudicotyledons</taxon>
        <taxon>Gunneridae</taxon>
        <taxon>Pentapetalae</taxon>
        <taxon>asterids</taxon>
        <taxon>lamiids</taxon>
        <taxon>Boraginales</taxon>
        <taxon>Boraginaceae</taxon>
        <taxon>Boraginoideae</taxon>
        <taxon>Lithospermeae</taxon>
        <taxon>Lithospermum</taxon>
    </lineage>
</organism>
<keyword evidence="3" id="KW-1185">Reference proteome</keyword>
<dbReference type="Pfam" id="PF00078">
    <property type="entry name" value="RVT_1"/>
    <property type="match status" value="1"/>
</dbReference>
<evidence type="ECO:0000313" key="3">
    <source>
        <dbReference type="Proteomes" id="UP001454036"/>
    </source>
</evidence>
<proteinExistence type="predicted"/>
<dbReference type="InterPro" id="IPR053134">
    <property type="entry name" value="RNA-dir_DNA_polymerase"/>
</dbReference>
<protein>
    <recommendedName>
        <fullName evidence="1">Reverse transcriptase domain-containing protein</fullName>
    </recommendedName>
</protein>
<reference evidence="2 3" key="1">
    <citation type="submission" date="2024-01" db="EMBL/GenBank/DDBJ databases">
        <title>The complete chloroplast genome sequence of Lithospermum erythrorhizon: insights into the phylogenetic relationship among Boraginaceae species and the maternal lineages of purple gromwells.</title>
        <authorList>
            <person name="Okada T."/>
            <person name="Watanabe K."/>
        </authorList>
    </citation>
    <scope>NUCLEOTIDE SEQUENCE [LARGE SCALE GENOMIC DNA]</scope>
</reference>
<dbReference type="Proteomes" id="UP001454036">
    <property type="component" value="Unassembled WGS sequence"/>
</dbReference>
<evidence type="ECO:0000259" key="1">
    <source>
        <dbReference type="Pfam" id="PF00078"/>
    </source>
</evidence>
<sequence>MTGVDKEIALHKLHVDPSFKPVKQKKRNFSDDKNRAIQKEVEELIRKNMEIYIDDMLVKSKKRSDHLGNLGELLERLRKCRLHINPEKYSFGATSIKFLGFMISERGIEPN</sequence>
<feature type="domain" description="Reverse transcriptase" evidence="1">
    <location>
        <begin position="36"/>
        <end position="103"/>
    </location>
</feature>
<dbReference type="SUPFAM" id="SSF56672">
    <property type="entry name" value="DNA/RNA polymerases"/>
    <property type="match status" value="1"/>
</dbReference>
<dbReference type="InterPro" id="IPR000477">
    <property type="entry name" value="RT_dom"/>
</dbReference>
<dbReference type="InterPro" id="IPR043128">
    <property type="entry name" value="Rev_trsase/Diguanyl_cyclase"/>
</dbReference>
<evidence type="ECO:0000313" key="2">
    <source>
        <dbReference type="EMBL" id="GAA0147828.1"/>
    </source>
</evidence>
<dbReference type="PANTHER" id="PTHR24559">
    <property type="entry name" value="TRANSPOSON TY3-I GAG-POL POLYPROTEIN"/>
    <property type="match status" value="1"/>
</dbReference>